<name>A0A816U7W7_BRANA</name>
<feature type="non-terminal residue" evidence="1">
    <location>
        <position position="50"/>
    </location>
</feature>
<evidence type="ECO:0000313" key="1">
    <source>
        <dbReference type="EMBL" id="CAF2106706.1"/>
    </source>
</evidence>
<reference evidence="1" key="1">
    <citation type="submission" date="2021-01" db="EMBL/GenBank/DDBJ databases">
        <authorList>
            <consortium name="Genoscope - CEA"/>
            <person name="William W."/>
        </authorList>
    </citation>
    <scope>NUCLEOTIDE SEQUENCE</scope>
</reference>
<feature type="non-terminal residue" evidence="1">
    <location>
        <position position="1"/>
    </location>
</feature>
<gene>
    <name evidence="1" type="ORF">DARMORV10_C08P07510.1</name>
</gene>
<accession>A0A816U7W7</accession>
<sequence length="50" mass="5975">GLYWCLVICWRQIGRTGNKWDNWSSLRCWIYFPVLFTALQTLNLVPSNQL</sequence>
<protein>
    <submittedName>
        <fullName evidence="1">(rape) hypothetical protein</fullName>
    </submittedName>
</protein>
<dbReference type="EMBL" id="HG994372">
    <property type="protein sequence ID" value="CAF2106706.1"/>
    <property type="molecule type" value="Genomic_DNA"/>
</dbReference>
<proteinExistence type="predicted"/>
<dbReference type="Proteomes" id="UP001295469">
    <property type="component" value="Chromosome C08"/>
</dbReference>
<dbReference type="AlphaFoldDB" id="A0A816U7W7"/>
<organism evidence="1">
    <name type="scientific">Brassica napus</name>
    <name type="common">Rape</name>
    <dbReference type="NCBI Taxonomy" id="3708"/>
    <lineage>
        <taxon>Eukaryota</taxon>
        <taxon>Viridiplantae</taxon>
        <taxon>Streptophyta</taxon>
        <taxon>Embryophyta</taxon>
        <taxon>Tracheophyta</taxon>
        <taxon>Spermatophyta</taxon>
        <taxon>Magnoliopsida</taxon>
        <taxon>eudicotyledons</taxon>
        <taxon>Gunneridae</taxon>
        <taxon>Pentapetalae</taxon>
        <taxon>rosids</taxon>
        <taxon>malvids</taxon>
        <taxon>Brassicales</taxon>
        <taxon>Brassicaceae</taxon>
        <taxon>Brassiceae</taxon>
        <taxon>Brassica</taxon>
    </lineage>
</organism>